<evidence type="ECO:0000313" key="1">
    <source>
        <dbReference type="EMBL" id="KAA5841683.1"/>
    </source>
</evidence>
<dbReference type="AlphaFoldDB" id="A0AB34C3X2"/>
<reference evidence="1 2" key="1">
    <citation type="submission" date="2019-09" db="EMBL/GenBank/DDBJ databases">
        <authorList>
            <person name="Vacheron J."/>
            <person name="Dubost A."/>
            <person name="Prigent-Combaret C."/>
            <person name="Muller D."/>
        </authorList>
    </citation>
    <scope>NUCLEOTIDE SEQUENCE [LARGE SCALE GENOMIC DNA]</scope>
    <source>
        <strain evidence="1 2">JV497</strain>
    </source>
</reference>
<accession>A0AB34C3X2</accession>
<dbReference type="EMBL" id="VWPC01000012">
    <property type="protein sequence ID" value="KAA5841683.1"/>
    <property type="molecule type" value="Genomic_DNA"/>
</dbReference>
<evidence type="ECO:0000313" key="2">
    <source>
        <dbReference type="Proteomes" id="UP000323924"/>
    </source>
</evidence>
<protein>
    <recommendedName>
        <fullName evidence="3">UDP-glucose 6-dehydrogenase</fullName>
    </recommendedName>
</protein>
<comment type="caution">
    <text evidence="1">The sequence shown here is derived from an EMBL/GenBank/DDBJ whole genome shotgun (WGS) entry which is preliminary data.</text>
</comment>
<dbReference type="Proteomes" id="UP000323924">
    <property type="component" value="Unassembled WGS sequence"/>
</dbReference>
<organism evidence="1 2">
    <name type="scientific">Pseudomonas chlororaphis</name>
    <dbReference type="NCBI Taxonomy" id="587753"/>
    <lineage>
        <taxon>Bacteria</taxon>
        <taxon>Pseudomonadati</taxon>
        <taxon>Pseudomonadota</taxon>
        <taxon>Gammaproteobacteria</taxon>
        <taxon>Pseudomonadales</taxon>
        <taxon>Pseudomonadaceae</taxon>
        <taxon>Pseudomonas</taxon>
    </lineage>
</organism>
<name>A0AB34C3X2_9PSED</name>
<sequence length="61" mass="6287">MSHETHALPITDEVPPLDVSVFGTGHVGLVQAVALAIARDIARLCRPGSGLPWCVPGALCA</sequence>
<evidence type="ECO:0008006" key="3">
    <source>
        <dbReference type="Google" id="ProtNLM"/>
    </source>
</evidence>
<gene>
    <name evidence="1" type="ORF">F2A38_14150</name>
</gene>
<proteinExistence type="predicted"/>